<sequence length="103" mass="11582">MRHRLSPRKRKLVESTNDTGVGEEQPEQSTEVKKENKKLLPLLPLKLDTPSPPTEKKKSEKPLHVLSQTENLQKPSRHPQGTPATKRYDSALLLISSPTLVKA</sequence>
<dbReference type="Proteomes" id="UP001228049">
    <property type="component" value="Unassembled WGS sequence"/>
</dbReference>
<dbReference type="AlphaFoldDB" id="A0AAD9BM56"/>
<evidence type="ECO:0000313" key="3">
    <source>
        <dbReference type="Proteomes" id="UP001228049"/>
    </source>
</evidence>
<evidence type="ECO:0000256" key="1">
    <source>
        <dbReference type="SAM" id="MobiDB-lite"/>
    </source>
</evidence>
<keyword evidence="2" id="KW-0648">Protein biosynthesis</keyword>
<proteinExistence type="predicted"/>
<dbReference type="EMBL" id="JASDAP010000021">
    <property type="protein sequence ID" value="KAK1885283.1"/>
    <property type="molecule type" value="Genomic_DNA"/>
</dbReference>
<keyword evidence="2" id="KW-0396">Initiation factor</keyword>
<feature type="compositionally biased region" description="Basic and acidic residues" evidence="1">
    <location>
        <begin position="54"/>
        <end position="63"/>
    </location>
</feature>
<organism evidence="2 3">
    <name type="scientific">Dissostichus eleginoides</name>
    <name type="common">Patagonian toothfish</name>
    <name type="synonym">Dissostichus amissus</name>
    <dbReference type="NCBI Taxonomy" id="100907"/>
    <lineage>
        <taxon>Eukaryota</taxon>
        <taxon>Metazoa</taxon>
        <taxon>Chordata</taxon>
        <taxon>Craniata</taxon>
        <taxon>Vertebrata</taxon>
        <taxon>Euteleostomi</taxon>
        <taxon>Actinopterygii</taxon>
        <taxon>Neopterygii</taxon>
        <taxon>Teleostei</taxon>
        <taxon>Neoteleostei</taxon>
        <taxon>Acanthomorphata</taxon>
        <taxon>Eupercaria</taxon>
        <taxon>Perciformes</taxon>
        <taxon>Notothenioidei</taxon>
        <taxon>Nototheniidae</taxon>
        <taxon>Dissostichus</taxon>
    </lineage>
</organism>
<dbReference type="GO" id="GO:0003743">
    <property type="term" value="F:translation initiation factor activity"/>
    <property type="evidence" value="ECO:0007669"/>
    <property type="project" value="UniProtKB-KW"/>
</dbReference>
<name>A0AAD9BM56_DISEL</name>
<feature type="region of interest" description="Disordered" evidence="1">
    <location>
        <begin position="1"/>
        <end position="90"/>
    </location>
</feature>
<feature type="compositionally biased region" description="Low complexity" evidence="1">
    <location>
        <begin position="39"/>
        <end position="49"/>
    </location>
</feature>
<keyword evidence="3" id="KW-1185">Reference proteome</keyword>
<gene>
    <name evidence="2" type="ORF">KUDE01_031478</name>
</gene>
<reference evidence="2" key="1">
    <citation type="submission" date="2023-04" db="EMBL/GenBank/DDBJ databases">
        <title>Chromosome-level genome of Chaenocephalus aceratus.</title>
        <authorList>
            <person name="Park H."/>
        </authorList>
    </citation>
    <scope>NUCLEOTIDE SEQUENCE</scope>
    <source>
        <strain evidence="2">DE</strain>
        <tissue evidence="2">Muscle</tissue>
    </source>
</reference>
<accession>A0AAD9BM56</accession>
<evidence type="ECO:0000313" key="2">
    <source>
        <dbReference type="EMBL" id="KAK1885283.1"/>
    </source>
</evidence>
<feature type="compositionally biased region" description="Basic residues" evidence="1">
    <location>
        <begin position="1"/>
        <end position="11"/>
    </location>
</feature>
<comment type="caution">
    <text evidence="2">The sequence shown here is derived from an EMBL/GenBank/DDBJ whole genome shotgun (WGS) entry which is preliminary data.</text>
</comment>
<protein>
    <submittedName>
        <fullName evidence="2">Eukaryotic translation initiation factor 5A-1</fullName>
    </submittedName>
</protein>